<sequence length="96" mass="10694">MLRHCLRILNEFSMANGKNSGDGTGGDKGEASEGNSNLSLLILDRPSEFHKDVKKDIKDLKLNCKELCDNINSFKAEIKANFVTINEEFSSFKAKN</sequence>
<proteinExistence type="predicted"/>
<dbReference type="Proteomes" id="UP001461498">
    <property type="component" value="Unassembled WGS sequence"/>
</dbReference>
<evidence type="ECO:0000313" key="2">
    <source>
        <dbReference type="EMBL" id="KAK9511840.1"/>
    </source>
</evidence>
<accession>A0AAW1DQ43</accession>
<gene>
    <name evidence="2" type="ORF">O3M35_000423</name>
</gene>
<name>A0AAW1DQ43_9HEMI</name>
<comment type="caution">
    <text evidence="2">The sequence shown here is derived from an EMBL/GenBank/DDBJ whole genome shotgun (WGS) entry which is preliminary data.</text>
</comment>
<protein>
    <submittedName>
        <fullName evidence="2">Uncharacterized protein</fullName>
    </submittedName>
</protein>
<feature type="coiled-coil region" evidence="1">
    <location>
        <begin position="50"/>
        <end position="77"/>
    </location>
</feature>
<evidence type="ECO:0000313" key="3">
    <source>
        <dbReference type="Proteomes" id="UP001461498"/>
    </source>
</evidence>
<keyword evidence="3" id="KW-1185">Reference proteome</keyword>
<dbReference type="AlphaFoldDB" id="A0AAW1DQ43"/>
<keyword evidence="1" id="KW-0175">Coiled coil</keyword>
<reference evidence="2 3" key="1">
    <citation type="submission" date="2022-12" db="EMBL/GenBank/DDBJ databases">
        <title>Chromosome-level genome assembly of true bugs.</title>
        <authorList>
            <person name="Ma L."/>
            <person name="Li H."/>
        </authorList>
    </citation>
    <scope>NUCLEOTIDE SEQUENCE [LARGE SCALE GENOMIC DNA]</scope>
    <source>
        <strain evidence="2">Lab_2022b</strain>
    </source>
</reference>
<evidence type="ECO:0000256" key="1">
    <source>
        <dbReference type="SAM" id="Coils"/>
    </source>
</evidence>
<dbReference type="EMBL" id="JAPXFL010000001">
    <property type="protein sequence ID" value="KAK9511840.1"/>
    <property type="molecule type" value="Genomic_DNA"/>
</dbReference>
<organism evidence="2 3">
    <name type="scientific">Rhynocoris fuscipes</name>
    <dbReference type="NCBI Taxonomy" id="488301"/>
    <lineage>
        <taxon>Eukaryota</taxon>
        <taxon>Metazoa</taxon>
        <taxon>Ecdysozoa</taxon>
        <taxon>Arthropoda</taxon>
        <taxon>Hexapoda</taxon>
        <taxon>Insecta</taxon>
        <taxon>Pterygota</taxon>
        <taxon>Neoptera</taxon>
        <taxon>Paraneoptera</taxon>
        <taxon>Hemiptera</taxon>
        <taxon>Heteroptera</taxon>
        <taxon>Panheteroptera</taxon>
        <taxon>Cimicomorpha</taxon>
        <taxon>Reduviidae</taxon>
        <taxon>Harpactorinae</taxon>
        <taxon>Harpactorini</taxon>
        <taxon>Rhynocoris</taxon>
    </lineage>
</organism>